<keyword evidence="2" id="KW-1185">Reference proteome</keyword>
<gene>
    <name evidence="1" type="ORF">LZZ85_14615</name>
</gene>
<proteinExistence type="predicted"/>
<dbReference type="Proteomes" id="UP001165367">
    <property type="component" value="Unassembled WGS sequence"/>
</dbReference>
<dbReference type="RefSeq" id="WP_237873397.1">
    <property type="nucleotide sequence ID" value="NZ_JAKLTR010000009.1"/>
</dbReference>
<evidence type="ECO:0000313" key="1">
    <source>
        <dbReference type="EMBL" id="MCG2615530.1"/>
    </source>
</evidence>
<dbReference type="EMBL" id="JAKLTR010000009">
    <property type="protein sequence ID" value="MCG2615530.1"/>
    <property type="molecule type" value="Genomic_DNA"/>
</dbReference>
<reference evidence="1" key="1">
    <citation type="submission" date="2022-01" db="EMBL/GenBank/DDBJ databases">
        <authorList>
            <person name="Jo J.-H."/>
            <person name="Im W.-T."/>
        </authorList>
    </citation>
    <scope>NUCLEOTIDE SEQUENCE</scope>
    <source>
        <strain evidence="1">NA20</strain>
    </source>
</reference>
<evidence type="ECO:0008006" key="3">
    <source>
        <dbReference type="Google" id="ProtNLM"/>
    </source>
</evidence>
<protein>
    <recommendedName>
        <fullName evidence="3">XRE family transcriptional regulator</fullName>
    </recommendedName>
</protein>
<evidence type="ECO:0000313" key="2">
    <source>
        <dbReference type="Proteomes" id="UP001165367"/>
    </source>
</evidence>
<accession>A0ABS9KT73</accession>
<sequence length="127" mass="14265">MEIKEKQYILLKWGLALKLIVEKNKTLVLHKKEQGIKDKNIINSFGRLEAASGIPKATLVNISLGRKNAASSTWTAILEALDLSMVDFGHVFDSINDKDILRYKEGLESARKERARAKNAKKKRTSG</sequence>
<comment type="caution">
    <text evidence="1">The sequence shown here is derived from an EMBL/GenBank/DDBJ whole genome shotgun (WGS) entry which is preliminary data.</text>
</comment>
<organism evidence="1 2">
    <name type="scientific">Terrimonas ginsenosidimutans</name>
    <dbReference type="NCBI Taxonomy" id="2908004"/>
    <lineage>
        <taxon>Bacteria</taxon>
        <taxon>Pseudomonadati</taxon>
        <taxon>Bacteroidota</taxon>
        <taxon>Chitinophagia</taxon>
        <taxon>Chitinophagales</taxon>
        <taxon>Chitinophagaceae</taxon>
        <taxon>Terrimonas</taxon>
    </lineage>
</organism>
<name>A0ABS9KT73_9BACT</name>